<feature type="domain" description="KRAB" evidence="3">
    <location>
        <begin position="17"/>
        <end position="63"/>
    </location>
</feature>
<dbReference type="Pfam" id="PF01352">
    <property type="entry name" value="KRAB"/>
    <property type="match status" value="1"/>
</dbReference>
<keyword evidence="2" id="KW-0539">Nucleus</keyword>
<evidence type="ECO:0000256" key="1">
    <source>
        <dbReference type="ARBA" id="ARBA00004123"/>
    </source>
</evidence>
<dbReference type="PANTHER" id="PTHR23232:SF156">
    <property type="entry name" value="KRAB DOMAIN-CONTAINING PROTEIN"/>
    <property type="match status" value="1"/>
</dbReference>
<protein>
    <submittedName>
        <fullName evidence="4">Zinc finger protein 230</fullName>
    </submittedName>
</protein>
<name>A0A8I5UH11_PONAB</name>
<dbReference type="SUPFAM" id="SSF109640">
    <property type="entry name" value="KRAB domain (Kruppel-associated box)"/>
    <property type="match status" value="1"/>
</dbReference>
<sequence length="63" mass="7343">MIQAREKKPWRRAEEAVTFKDVAVFFTEEELGLLDPAQRKLYQDVMLENFTNLLSVGEHGHPL</sequence>
<keyword evidence="5" id="KW-1185">Reference proteome</keyword>
<accession>A0A8I5UH11</accession>
<evidence type="ECO:0000259" key="3">
    <source>
        <dbReference type="PROSITE" id="PS50805"/>
    </source>
</evidence>
<evidence type="ECO:0000313" key="4">
    <source>
        <dbReference type="Ensembl" id="ENSPPYP00000038911.1"/>
    </source>
</evidence>
<reference evidence="4 5" key="1">
    <citation type="submission" date="2008-02" db="EMBL/GenBank/DDBJ databases">
        <title>A 6x draft sequence assembly of the Pongo pygmaeus abelii genome.</title>
        <authorList>
            <person name="Wilson R.K."/>
            <person name="Mardis E."/>
        </authorList>
    </citation>
    <scope>NUCLEOTIDE SEQUENCE [LARGE SCALE GENOMIC DNA]</scope>
</reference>
<comment type="subcellular location">
    <subcellularLocation>
        <location evidence="1">Nucleus</location>
    </subcellularLocation>
</comment>
<dbReference type="InterPro" id="IPR001909">
    <property type="entry name" value="KRAB"/>
</dbReference>
<dbReference type="AlphaFoldDB" id="A0A8I5UH11"/>
<proteinExistence type="predicted"/>
<dbReference type="InterPro" id="IPR050169">
    <property type="entry name" value="Krueppel_C2H2_ZnF"/>
</dbReference>
<dbReference type="Proteomes" id="UP000001595">
    <property type="component" value="Chromosome 19"/>
</dbReference>
<dbReference type="GeneTree" id="ENSGT00940000163825"/>
<evidence type="ECO:0000313" key="5">
    <source>
        <dbReference type="Proteomes" id="UP000001595"/>
    </source>
</evidence>
<dbReference type="Ensembl" id="ENSPPYT00000041811.1">
    <property type="protein sequence ID" value="ENSPPYP00000038911.1"/>
    <property type="gene ID" value="ENSPPYG00000029494.2"/>
</dbReference>
<organism evidence="4 5">
    <name type="scientific">Pongo abelii</name>
    <name type="common">Sumatran orangutan</name>
    <name type="synonym">Pongo pygmaeus abelii</name>
    <dbReference type="NCBI Taxonomy" id="9601"/>
    <lineage>
        <taxon>Eukaryota</taxon>
        <taxon>Metazoa</taxon>
        <taxon>Chordata</taxon>
        <taxon>Craniata</taxon>
        <taxon>Vertebrata</taxon>
        <taxon>Euteleostomi</taxon>
        <taxon>Mammalia</taxon>
        <taxon>Eutheria</taxon>
        <taxon>Euarchontoglires</taxon>
        <taxon>Primates</taxon>
        <taxon>Haplorrhini</taxon>
        <taxon>Catarrhini</taxon>
        <taxon>Hominidae</taxon>
        <taxon>Pongo</taxon>
    </lineage>
</organism>
<dbReference type="PANTHER" id="PTHR23232">
    <property type="entry name" value="KRAB DOMAIN C2H2 ZINC FINGER"/>
    <property type="match status" value="1"/>
</dbReference>
<dbReference type="Gene3D" id="6.10.140.140">
    <property type="match status" value="1"/>
</dbReference>
<dbReference type="CDD" id="cd07765">
    <property type="entry name" value="KRAB_A-box"/>
    <property type="match status" value="1"/>
</dbReference>
<reference evidence="4" key="2">
    <citation type="submission" date="2025-08" db="UniProtKB">
        <authorList>
            <consortium name="Ensembl"/>
        </authorList>
    </citation>
    <scope>IDENTIFICATION</scope>
</reference>
<dbReference type="PROSITE" id="PS50805">
    <property type="entry name" value="KRAB"/>
    <property type="match status" value="1"/>
</dbReference>
<dbReference type="GO" id="GO:0006355">
    <property type="term" value="P:regulation of DNA-templated transcription"/>
    <property type="evidence" value="ECO:0007669"/>
    <property type="project" value="InterPro"/>
</dbReference>
<dbReference type="SMART" id="SM00349">
    <property type="entry name" value="KRAB"/>
    <property type="match status" value="1"/>
</dbReference>
<reference evidence="4" key="3">
    <citation type="submission" date="2025-09" db="UniProtKB">
        <authorList>
            <consortium name="Ensembl"/>
        </authorList>
    </citation>
    <scope>IDENTIFICATION</scope>
</reference>
<gene>
    <name evidence="4" type="primary">ZNF230</name>
</gene>
<dbReference type="InterPro" id="IPR036051">
    <property type="entry name" value="KRAB_dom_sf"/>
</dbReference>
<evidence type="ECO:0000256" key="2">
    <source>
        <dbReference type="ARBA" id="ARBA00023242"/>
    </source>
</evidence>